<name>F7NE71_9FIRM</name>
<sequence>MAYTTRPEDNEAIANLPGDIRAVTDLVTMHIEAALAAHEAKTVSYGSTNVEEALDTAAGHQANQNNPHGVTAVQAGAVALGDAVATVTANKVVRRDGNGRIAGDITGNSATVGGLTPAQIRADAVPSGMICMWSGSIATIPAGWTLCNGQNGTPDLRDRFIVGAGGSYSVGNTGGSNTVTLTVNQIPSHNHAFPGHPGGSASSRVDADFSGSGTWYNKVVGNTGGGQSHENRPPYYALCYIYKI</sequence>
<dbReference type="AlphaFoldDB" id="F7NE71"/>
<dbReference type="eggNOG" id="COG4675">
    <property type="taxonomic scope" value="Bacteria"/>
</dbReference>
<reference evidence="1 2" key="1">
    <citation type="journal article" date="2011" name="EMBO J.">
        <title>Structural diversity of bacterial flagellar motors.</title>
        <authorList>
            <person name="Chen S."/>
            <person name="Beeby M."/>
            <person name="Murphy G.E."/>
            <person name="Leadbetter J.R."/>
            <person name="Hendrixson D.R."/>
            <person name="Briegel A."/>
            <person name="Li Z."/>
            <person name="Shi J."/>
            <person name="Tocheva E.I."/>
            <person name="Muller A."/>
            <person name="Dobro M.J."/>
            <person name="Jensen G.J."/>
        </authorList>
    </citation>
    <scope>NUCLEOTIDE SEQUENCE [LARGE SCALE GENOMIC DNA]</scope>
    <source>
        <strain evidence="1 2">DSM 6540</strain>
    </source>
</reference>
<dbReference type="Proteomes" id="UP000003240">
    <property type="component" value="Unassembled WGS sequence"/>
</dbReference>
<evidence type="ECO:0000313" key="2">
    <source>
        <dbReference type="Proteomes" id="UP000003240"/>
    </source>
</evidence>
<accession>F7NE71</accession>
<comment type="caution">
    <text evidence="1">The sequence shown here is derived from an EMBL/GenBank/DDBJ whole genome shotgun (WGS) entry which is preliminary data.</text>
</comment>
<gene>
    <name evidence="1" type="ORF">ALO_01669</name>
</gene>
<dbReference type="STRING" id="1009370.ALO_01669"/>
<dbReference type="CDD" id="cd22641">
    <property type="entry name" value="C24-like"/>
    <property type="match status" value="1"/>
</dbReference>
<dbReference type="EMBL" id="AFGF01000015">
    <property type="protein sequence ID" value="EGO65726.1"/>
    <property type="molecule type" value="Genomic_DNA"/>
</dbReference>
<dbReference type="SUPFAM" id="SSF88874">
    <property type="entry name" value="Receptor-binding domain of short tail fibre protein gp12"/>
    <property type="match status" value="1"/>
</dbReference>
<proteinExistence type="predicted"/>
<organism evidence="1 2">
    <name type="scientific">Acetonema longum DSM 6540</name>
    <dbReference type="NCBI Taxonomy" id="1009370"/>
    <lineage>
        <taxon>Bacteria</taxon>
        <taxon>Bacillati</taxon>
        <taxon>Bacillota</taxon>
        <taxon>Negativicutes</taxon>
        <taxon>Acetonemataceae</taxon>
        <taxon>Acetonema</taxon>
    </lineage>
</organism>
<protein>
    <submittedName>
        <fullName evidence="1">Tail collar domain-containing protein</fullName>
    </submittedName>
</protein>
<evidence type="ECO:0000313" key="1">
    <source>
        <dbReference type="EMBL" id="EGO65726.1"/>
    </source>
</evidence>
<keyword evidence="2" id="KW-1185">Reference proteome</keyword>